<protein>
    <submittedName>
        <fullName evidence="9">Alkylglycerol monooxygenase</fullName>
    </submittedName>
</protein>
<reference evidence="9" key="1">
    <citation type="submission" date="2020-07" db="EMBL/GenBank/DDBJ databases">
        <title>The High-quality genome of the commercially important snow crab, Chionoecetes opilio.</title>
        <authorList>
            <person name="Jeong J.-H."/>
            <person name="Ryu S."/>
        </authorList>
    </citation>
    <scope>NUCLEOTIDE SEQUENCE</scope>
    <source>
        <strain evidence="9">MADBK_172401_WGS</strain>
        <tissue evidence="9">Digestive gland</tissue>
    </source>
</reference>
<evidence type="ECO:0000256" key="3">
    <source>
        <dbReference type="ARBA" id="ARBA00022989"/>
    </source>
</evidence>
<evidence type="ECO:0000256" key="2">
    <source>
        <dbReference type="ARBA" id="ARBA00022692"/>
    </source>
</evidence>
<feature type="compositionally biased region" description="Basic and acidic residues" evidence="7">
    <location>
        <begin position="232"/>
        <end position="242"/>
    </location>
</feature>
<evidence type="ECO:0000256" key="4">
    <source>
        <dbReference type="ARBA" id="ARBA00023002"/>
    </source>
</evidence>
<dbReference type="Proteomes" id="UP000770661">
    <property type="component" value="Unassembled WGS sequence"/>
</dbReference>
<keyword evidence="6" id="KW-0472">Membrane</keyword>
<keyword evidence="9" id="KW-0503">Monooxygenase</keyword>
<organism evidence="9 10">
    <name type="scientific">Chionoecetes opilio</name>
    <name type="common">Atlantic snow crab</name>
    <name type="synonym">Cancer opilio</name>
    <dbReference type="NCBI Taxonomy" id="41210"/>
    <lineage>
        <taxon>Eukaryota</taxon>
        <taxon>Metazoa</taxon>
        <taxon>Ecdysozoa</taxon>
        <taxon>Arthropoda</taxon>
        <taxon>Crustacea</taxon>
        <taxon>Multicrustacea</taxon>
        <taxon>Malacostraca</taxon>
        <taxon>Eumalacostraca</taxon>
        <taxon>Eucarida</taxon>
        <taxon>Decapoda</taxon>
        <taxon>Pleocyemata</taxon>
        <taxon>Brachyura</taxon>
        <taxon>Eubrachyura</taxon>
        <taxon>Majoidea</taxon>
        <taxon>Majidae</taxon>
        <taxon>Chionoecetes</taxon>
    </lineage>
</organism>
<keyword evidence="3" id="KW-1133">Transmembrane helix</keyword>
<feature type="compositionally biased region" description="Low complexity" evidence="7">
    <location>
        <begin position="188"/>
        <end position="207"/>
    </location>
</feature>
<dbReference type="PANTHER" id="PTHR21624">
    <property type="entry name" value="STEROL DESATURASE-RELATED PROTEIN"/>
    <property type="match status" value="1"/>
</dbReference>
<dbReference type="GO" id="GO:0005506">
    <property type="term" value="F:iron ion binding"/>
    <property type="evidence" value="ECO:0007669"/>
    <property type="project" value="InterPro"/>
</dbReference>
<feature type="region of interest" description="Disordered" evidence="7">
    <location>
        <begin position="164"/>
        <end position="259"/>
    </location>
</feature>
<evidence type="ECO:0000313" key="10">
    <source>
        <dbReference type="Proteomes" id="UP000770661"/>
    </source>
</evidence>
<accession>A0A8J8WF75</accession>
<evidence type="ECO:0000256" key="6">
    <source>
        <dbReference type="ARBA" id="ARBA00023136"/>
    </source>
</evidence>
<evidence type="ECO:0000259" key="8">
    <source>
        <dbReference type="Pfam" id="PF04116"/>
    </source>
</evidence>
<evidence type="ECO:0000256" key="5">
    <source>
        <dbReference type="ARBA" id="ARBA00023098"/>
    </source>
</evidence>
<dbReference type="GO" id="GO:0008610">
    <property type="term" value="P:lipid biosynthetic process"/>
    <property type="evidence" value="ECO:0007669"/>
    <property type="project" value="InterPro"/>
</dbReference>
<dbReference type="InterPro" id="IPR051689">
    <property type="entry name" value="Sterol_desaturase/TMEM195"/>
</dbReference>
<evidence type="ECO:0000256" key="1">
    <source>
        <dbReference type="ARBA" id="ARBA00004127"/>
    </source>
</evidence>
<proteinExistence type="predicted"/>
<dbReference type="EMBL" id="JACEEZ010025424">
    <property type="protein sequence ID" value="KAG0700930.1"/>
    <property type="molecule type" value="Genomic_DNA"/>
</dbReference>
<feature type="domain" description="Fatty acid hydroxylase" evidence="8">
    <location>
        <begin position="75"/>
        <end position="145"/>
    </location>
</feature>
<name>A0A8J8WF75_CHIOP</name>
<keyword evidence="5" id="KW-0443">Lipid metabolism</keyword>
<dbReference type="InterPro" id="IPR006694">
    <property type="entry name" value="Fatty_acid_hydroxylase"/>
</dbReference>
<dbReference type="AlphaFoldDB" id="A0A8J8WF75"/>
<comment type="caution">
    <text evidence="9">The sequence shown here is derived from an EMBL/GenBank/DDBJ whole genome shotgun (WGS) entry which is preliminary data.</text>
</comment>
<dbReference type="GO" id="GO:0050479">
    <property type="term" value="F:glyceryl-ether monooxygenase activity"/>
    <property type="evidence" value="ECO:0007669"/>
    <property type="project" value="TreeGrafter"/>
</dbReference>
<gene>
    <name evidence="9" type="primary">AGMO_1</name>
    <name evidence="9" type="ORF">GWK47_025427</name>
</gene>
<dbReference type="GO" id="GO:0006643">
    <property type="term" value="P:membrane lipid metabolic process"/>
    <property type="evidence" value="ECO:0007669"/>
    <property type="project" value="TreeGrafter"/>
</dbReference>
<sequence>MPSDRLPALKKLRSKSPSRASAIQTADGRLVSDMEGQMARWAEFIFRGVEFSVYVWVYKSCRLVSPSWNSPTTYVLGLLGVDLCSYWWHRASHEVSLMWAAHYVHHSSEDFNLSTAGRISITMRPVDLLFPPLALLVFLPFAYLMHSQLSFCVGLLEPQRDLPQDPQAAAGPGSHHRVCCGDAHGARRSGAAAQRRSGAAAQRRGAQLQGPKIAAQRRGRRWASPPSQGRGRKADPWRESLGTRKCPPRPLERTGDADVWSRLVLGAATSGNSEDAP</sequence>
<keyword evidence="2" id="KW-0812">Transmembrane</keyword>
<evidence type="ECO:0000256" key="7">
    <source>
        <dbReference type="SAM" id="MobiDB-lite"/>
    </source>
</evidence>
<dbReference type="Pfam" id="PF04116">
    <property type="entry name" value="FA_hydroxylase"/>
    <property type="match status" value="1"/>
</dbReference>
<evidence type="ECO:0000313" key="9">
    <source>
        <dbReference type="EMBL" id="KAG0700930.1"/>
    </source>
</evidence>
<dbReference type="GO" id="GO:0016020">
    <property type="term" value="C:membrane"/>
    <property type="evidence" value="ECO:0007669"/>
    <property type="project" value="GOC"/>
</dbReference>
<dbReference type="OrthoDB" id="6354873at2759"/>
<keyword evidence="4" id="KW-0560">Oxidoreductase</keyword>
<keyword evidence="10" id="KW-1185">Reference proteome</keyword>
<dbReference type="PANTHER" id="PTHR21624:SF1">
    <property type="entry name" value="ALKYLGLYCEROL MONOOXYGENASE"/>
    <property type="match status" value="1"/>
</dbReference>
<comment type="subcellular location">
    <subcellularLocation>
        <location evidence="1">Endomembrane system</location>
        <topology evidence="1">Multi-pass membrane protein</topology>
    </subcellularLocation>
</comment>
<dbReference type="GO" id="GO:0005783">
    <property type="term" value="C:endoplasmic reticulum"/>
    <property type="evidence" value="ECO:0007669"/>
    <property type="project" value="TreeGrafter"/>
</dbReference>